<keyword evidence="3" id="KW-1185">Reference proteome</keyword>
<name>A0A0L0FRP7_9EUKA</name>
<dbReference type="EMBL" id="KQ242341">
    <property type="protein sequence ID" value="KNC79241.1"/>
    <property type="molecule type" value="Genomic_DNA"/>
</dbReference>
<evidence type="ECO:0000313" key="2">
    <source>
        <dbReference type="EMBL" id="KNC79241.1"/>
    </source>
</evidence>
<feature type="region of interest" description="Disordered" evidence="1">
    <location>
        <begin position="1"/>
        <end position="27"/>
    </location>
</feature>
<sequence length="63" mass="7120">MERSEIDTENTASALRHAINEPVAGGTHRRLAKVEKKLWENAGLGETLAAYEQRRFALLSKKR</sequence>
<dbReference type="RefSeq" id="XP_014153143.1">
    <property type="nucleotide sequence ID" value="XM_014297668.1"/>
</dbReference>
<dbReference type="GeneID" id="25908855"/>
<dbReference type="AlphaFoldDB" id="A0A0L0FRP7"/>
<evidence type="ECO:0000313" key="3">
    <source>
        <dbReference type="Proteomes" id="UP000054560"/>
    </source>
</evidence>
<organism evidence="2 3">
    <name type="scientific">Sphaeroforma arctica JP610</name>
    <dbReference type="NCBI Taxonomy" id="667725"/>
    <lineage>
        <taxon>Eukaryota</taxon>
        <taxon>Ichthyosporea</taxon>
        <taxon>Ichthyophonida</taxon>
        <taxon>Sphaeroforma</taxon>
    </lineage>
</organism>
<accession>A0A0L0FRP7</accession>
<evidence type="ECO:0000256" key="1">
    <source>
        <dbReference type="SAM" id="MobiDB-lite"/>
    </source>
</evidence>
<gene>
    <name evidence="2" type="ORF">SARC_08351</name>
</gene>
<dbReference type="Proteomes" id="UP000054560">
    <property type="component" value="Unassembled WGS sequence"/>
</dbReference>
<protein>
    <submittedName>
        <fullName evidence="2">Uncharacterized protein</fullName>
    </submittedName>
</protein>
<proteinExistence type="predicted"/>
<reference evidence="2 3" key="1">
    <citation type="submission" date="2011-02" db="EMBL/GenBank/DDBJ databases">
        <title>The Genome Sequence of Sphaeroforma arctica JP610.</title>
        <authorList>
            <consortium name="The Broad Institute Genome Sequencing Platform"/>
            <person name="Russ C."/>
            <person name="Cuomo C."/>
            <person name="Young S.K."/>
            <person name="Zeng Q."/>
            <person name="Gargeya S."/>
            <person name="Alvarado L."/>
            <person name="Berlin A."/>
            <person name="Chapman S.B."/>
            <person name="Chen Z."/>
            <person name="Freedman E."/>
            <person name="Gellesch M."/>
            <person name="Goldberg J."/>
            <person name="Griggs A."/>
            <person name="Gujja S."/>
            <person name="Heilman E."/>
            <person name="Heiman D."/>
            <person name="Howarth C."/>
            <person name="Mehta T."/>
            <person name="Neiman D."/>
            <person name="Pearson M."/>
            <person name="Roberts A."/>
            <person name="Saif S."/>
            <person name="Shea T."/>
            <person name="Shenoy N."/>
            <person name="Sisk P."/>
            <person name="Stolte C."/>
            <person name="Sykes S."/>
            <person name="White J."/>
            <person name="Yandava C."/>
            <person name="Burger G."/>
            <person name="Gray M.W."/>
            <person name="Holland P.W.H."/>
            <person name="King N."/>
            <person name="Lang F.B.F."/>
            <person name="Roger A.J."/>
            <person name="Ruiz-Trillo I."/>
            <person name="Haas B."/>
            <person name="Nusbaum C."/>
            <person name="Birren B."/>
        </authorList>
    </citation>
    <scope>NUCLEOTIDE SEQUENCE [LARGE SCALE GENOMIC DNA]</scope>
    <source>
        <strain evidence="2 3">JP610</strain>
    </source>
</reference>